<dbReference type="OrthoDB" id="9790239at2"/>
<keyword evidence="3" id="KW-1185">Reference proteome</keyword>
<gene>
    <name evidence="2" type="ORF">D1B33_06955</name>
</gene>
<evidence type="ECO:0000313" key="3">
    <source>
        <dbReference type="Proteomes" id="UP000265692"/>
    </source>
</evidence>
<sequence>MKKYGKTILFPGVVLLILLFLFFQQESPSDEEVFSIETIPQQPNEQVNSETVSELAEEPAVKKIMVDVKGAVLYPGVYELTTDHRIVDAIKAAGGYTEEAQNMSINHAQKLQDEMAIYVPKKGEEAVPIQNNGQVVTGAATASESGSEQVDLNHAEESALTTIPGIGPSKAQAIIAYREENGQFKTIEELKNVSGIGDKTFEKLKEHITVK</sequence>
<dbReference type="InterPro" id="IPR051675">
    <property type="entry name" value="Endo/Exo/Phosphatase_dom_1"/>
</dbReference>
<dbReference type="Proteomes" id="UP000265692">
    <property type="component" value="Unassembled WGS sequence"/>
</dbReference>
<evidence type="ECO:0000259" key="1">
    <source>
        <dbReference type="SMART" id="SM00278"/>
    </source>
</evidence>
<dbReference type="Pfam" id="PF12836">
    <property type="entry name" value="HHH_3"/>
    <property type="match status" value="1"/>
</dbReference>
<dbReference type="PANTHER" id="PTHR21180:SF32">
    <property type="entry name" value="ENDONUCLEASE_EXONUCLEASE_PHOSPHATASE FAMILY DOMAIN-CONTAINING PROTEIN 1"/>
    <property type="match status" value="1"/>
</dbReference>
<organism evidence="2 3">
    <name type="scientific">Ureibacillus yapensis</name>
    <dbReference type="NCBI Taxonomy" id="2304605"/>
    <lineage>
        <taxon>Bacteria</taxon>
        <taxon>Bacillati</taxon>
        <taxon>Bacillota</taxon>
        <taxon>Bacilli</taxon>
        <taxon>Bacillales</taxon>
        <taxon>Caryophanaceae</taxon>
        <taxon>Ureibacillus</taxon>
    </lineage>
</organism>
<evidence type="ECO:0000313" key="2">
    <source>
        <dbReference type="EMBL" id="RHW38610.1"/>
    </source>
</evidence>
<reference evidence="2 3" key="1">
    <citation type="submission" date="2018-08" db="EMBL/GenBank/DDBJ databases">
        <title>Lysinibacillus sp. YLB-03 draft genome sequence.</title>
        <authorList>
            <person name="Yu L."/>
        </authorList>
    </citation>
    <scope>NUCLEOTIDE SEQUENCE [LARGE SCALE GENOMIC DNA]</scope>
    <source>
        <strain evidence="2 3">YLB-03</strain>
    </source>
</reference>
<dbReference type="GO" id="GO:0003677">
    <property type="term" value="F:DNA binding"/>
    <property type="evidence" value="ECO:0007669"/>
    <property type="project" value="InterPro"/>
</dbReference>
<dbReference type="Gene3D" id="3.10.560.10">
    <property type="entry name" value="Outer membrane lipoprotein wza domain like"/>
    <property type="match status" value="1"/>
</dbReference>
<dbReference type="InterPro" id="IPR004509">
    <property type="entry name" value="Competence_ComEA_HhH"/>
</dbReference>
<dbReference type="SUPFAM" id="SSF47781">
    <property type="entry name" value="RuvA domain 2-like"/>
    <property type="match status" value="1"/>
</dbReference>
<dbReference type="AlphaFoldDB" id="A0A396SC49"/>
<dbReference type="InterPro" id="IPR003583">
    <property type="entry name" value="Hlx-hairpin-Hlx_DNA-bd_motif"/>
</dbReference>
<dbReference type="GO" id="GO:0015627">
    <property type="term" value="C:type II protein secretion system complex"/>
    <property type="evidence" value="ECO:0007669"/>
    <property type="project" value="TreeGrafter"/>
</dbReference>
<dbReference type="PANTHER" id="PTHR21180">
    <property type="entry name" value="ENDONUCLEASE/EXONUCLEASE/PHOSPHATASE FAMILY DOMAIN-CONTAINING PROTEIN 1"/>
    <property type="match status" value="1"/>
</dbReference>
<protein>
    <submittedName>
        <fullName evidence="2">ComEA protein</fullName>
    </submittedName>
</protein>
<dbReference type="InterPro" id="IPR010994">
    <property type="entry name" value="RuvA_2-like"/>
</dbReference>
<dbReference type="EMBL" id="QWEI01000002">
    <property type="protein sequence ID" value="RHW38610.1"/>
    <property type="molecule type" value="Genomic_DNA"/>
</dbReference>
<dbReference type="NCBIfam" id="TIGR00426">
    <property type="entry name" value="competence protein ComEA helix-hairpin-helix repeat region"/>
    <property type="match status" value="1"/>
</dbReference>
<dbReference type="Gene3D" id="1.10.150.310">
    <property type="entry name" value="Tex RuvX-like domain-like"/>
    <property type="match status" value="1"/>
</dbReference>
<dbReference type="InterPro" id="IPR019554">
    <property type="entry name" value="Soluble_ligand-bd"/>
</dbReference>
<feature type="domain" description="Helix-hairpin-helix DNA-binding motif class 1" evidence="1">
    <location>
        <begin position="188"/>
        <end position="207"/>
    </location>
</feature>
<dbReference type="GO" id="GO:0006281">
    <property type="term" value="P:DNA repair"/>
    <property type="evidence" value="ECO:0007669"/>
    <property type="project" value="InterPro"/>
</dbReference>
<dbReference type="Pfam" id="PF10531">
    <property type="entry name" value="SLBB"/>
    <property type="match status" value="1"/>
</dbReference>
<accession>A0A396SC49</accession>
<feature type="domain" description="Helix-hairpin-helix DNA-binding motif class 1" evidence="1">
    <location>
        <begin position="158"/>
        <end position="177"/>
    </location>
</feature>
<dbReference type="GO" id="GO:0015628">
    <property type="term" value="P:protein secretion by the type II secretion system"/>
    <property type="evidence" value="ECO:0007669"/>
    <property type="project" value="TreeGrafter"/>
</dbReference>
<name>A0A396SC49_9BACL</name>
<dbReference type="SMART" id="SM00278">
    <property type="entry name" value="HhH1"/>
    <property type="match status" value="2"/>
</dbReference>
<proteinExistence type="predicted"/>
<comment type="caution">
    <text evidence="2">The sequence shown here is derived from an EMBL/GenBank/DDBJ whole genome shotgun (WGS) entry which is preliminary data.</text>
</comment>